<evidence type="ECO:0000313" key="1">
    <source>
        <dbReference type="EMBL" id="KAB2604110.1"/>
    </source>
</evidence>
<proteinExistence type="predicted"/>
<protein>
    <submittedName>
        <fullName evidence="1">Uncharacterized protein</fullName>
    </submittedName>
</protein>
<gene>
    <name evidence="2" type="ORF">D8674_023423</name>
    <name evidence="1" type="ORF">D8674_039060</name>
</gene>
<dbReference type="OrthoDB" id="681218at2759"/>
<dbReference type="EMBL" id="SMOL01000402">
    <property type="protein sequence ID" value="KAB2616835.1"/>
    <property type="molecule type" value="Genomic_DNA"/>
</dbReference>
<keyword evidence="3" id="KW-1185">Reference proteome</keyword>
<evidence type="ECO:0000313" key="3">
    <source>
        <dbReference type="Proteomes" id="UP000327157"/>
    </source>
</evidence>
<accession>A0A5N5FRV7</accession>
<dbReference type="AlphaFoldDB" id="A0A5N5FRV7"/>
<dbReference type="EMBL" id="SMOL01000649">
    <property type="protein sequence ID" value="KAB2604110.1"/>
    <property type="molecule type" value="Genomic_DNA"/>
</dbReference>
<evidence type="ECO:0000313" key="2">
    <source>
        <dbReference type="EMBL" id="KAB2616835.1"/>
    </source>
</evidence>
<reference evidence="1 3" key="2">
    <citation type="submission" date="2019-11" db="EMBL/GenBank/DDBJ databases">
        <title>A de novo genome assembly of a pear dwarfing rootstock.</title>
        <authorList>
            <person name="Wang F."/>
            <person name="Wang J."/>
            <person name="Li S."/>
            <person name="Zhang Y."/>
            <person name="Fang M."/>
            <person name="Ma L."/>
            <person name="Zhao Y."/>
            <person name="Jiang S."/>
        </authorList>
    </citation>
    <scope>NUCLEOTIDE SEQUENCE [LARGE SCALE GENOMIC DNA]</scope>
    <source>
        <strain evidence="1">S2</strain>
        <tissue evidence="1">Leaf</tissue>
    </source>
</reference>
<comment type="caution">
    <text evidence="1">The sequence shown here is derived from an EMBL/GenBank/DDBJ whole genome shotgun (WGS) entry which is preliminary data.</text>
</comment>
<reference evidence="1 3" key="1">
    <citation type="submission" date="2019-09" db="EMBL/GenBank/DDBJ databases">
        <authorList>
            <person name="Ou C."/>
        </authorList>
    </citation>
    <scope>NUCLEOTIDE SEQUENCE [LARGE SCALE GENOMIC DNA]</scope>
    <source>
        <strain evidence="1">S2</strain>
        <tissue evidence="1">Leaf</tissue>
    </source>
</reference>
<name>A0A5N5FRV7_9ROSA</name>
<dbReference type="Proteomes" id="UP000327157">
    <property type="component" value="Chromosome 3"/>
</dbReference>
<organism evidence="1 3">
    <name type="scientific">Pyrus ussuriensis x Pyrus communis</name>
    <dbReference type="NCBI Taxonomy" id="2448454"/>
    <lineage>
        <taxon>Eukaryota</taxon>
        <taxon>Viridiplantae</taxon>
        <taxon>Streptophyta</taxon>
        <taxon>Embryophyta</taxon>
        <taxon>Tracheophyta</taxon>
        <taxon>Spermatophyta</taxon>
        <taxon>Magnoliopsida</taxon>
        <taxon>eudicotyledons</taxon>
        <taxon>Gunneridae</taxon>
        <taxon>Pentapetalae</taxon>
        <taxon>rosids</taxon>
        <taxon>fabids</taxon>
        <taxon>Rosales</taxon>
        <taxon>Rosaceae</taxon>
        <taxon>Amygdaloideae</taxon>
        <taxon>Maleae</taxon>
        <taxon>Pyrus</taxon>
    </lineage>
</organism>
<sequence length="283" mass="30510">MQGRITLGCGDTSGNAPFVFTDKEFEASILSLMKQTGMMEETGSQCMEETTISLTREDNLRTGNAEHLTCAGRAMQEMRFDLGGTSNFGSPHGQSLDLIGSDDRTPELEGFVMQTDDEPTSIAGKGISFDEGNLPSTAIEHASILEHLCQSACMQTPVACSSASNKLHKIPNLYQSVPTGLLEGVDMRTMNDAVRQLKDSHSYSSEEVGQAFYGSKNCLAFAASSQNRADPETIFPPESFCCISEGTAGLSSKMLICSPLAPKASIEQQRNVLIYVQLYSSVT</sequence>